<keyword evidence="2" id="KW-1185">Reference proteome</keyword>
<protein>
    <recommendedName>
        <fullName evidence="3">Type VI secretion system-associated protein TagF</fullName>
    </recommendedName>
</protein>
<dbReference type="AlphaFoldDB" id="A3KAN9"/>
<sequence length="231" mass="24665">MSAVTGSARIGVMGKHPGFGDFVQAGLSKDVHDDLMRWLDKTLSRVREEAGSDWKFWWTQAQPLRFWIGRSVLGVPVAGVMQPSRDKVGRDYPLILAAENVFLPVPGDGGATDQSPWEALEAHVTAMAPGKGAASLLDGLTLDLPAEGDAERALGPTIWAHHPEGDLDALLRAAAGADLSRAALQRSYWWSAGDATRLPVWLGCHGLPDAGALGWLLAGQPKLEQTSESAD</sequence>
<dbReference type="InterPro" id="IPR017748">
    <property type="entry name" value="TagF"/>
</dbReference>
<evidence type="ECO:0008006" key="3">
    <source>
        <dbReference type="Google" id="ProtNLM"/>
    </source>
</evidence>
<dbReference type="eggNOG" id="COG3913">
    <property type="taxonomic scope" value="Bacteria"/>
</dbReference>
<evidence type="ECO:0000313" key="1">
    <source>
        <dbReference type="EMBL" id="EBA05745.1"/>
    </source>
</evidence>
<name>A3KAN9_SAGS3</name>
<comment type="caution">
    <text evidence="1">The sequence shown here is derived from an EMBL/GenBank/DDBJ whole genome shotgun (WGS) entry which is preliminary data.</text>
</comment>
<reference evidence="1 2" key="1">
    <citation type="submission" date="2006-06" db="EMBL/GenBank/DDBJ databases">
        <authorList>
            <person name="Moran M.A."/>
            <person name="Ferriera S."/>
            <person name="Johnson J."/>
            <person name="Kravitz S."/>
            <person name="Beeson K."/>
            <person name="Sutton G."/>
            <person name="Rogers Y.-H."/>
            <person name="Friedman R."/>
            <person name="Frazier M."/>
            <person name="Venter J.C."/>
        </authorList>
    </citation>
    <scope>NUCLEOTIDE SEQUENCE [LARGE SCALE GENOMIC DNA]</scope>
    <source>
        <strain evidence="1 2">E-37</strain>
    </source>
</reference>
<dbReference type="EMBL" id="AAYA01000024">
    <property type="protein sequence ID" value="EBA05745.1"/>
    <property type="molecule type" value="Genomic_DNA"/>
</dbReference>
<dbReference type="InterPro" id="IPR038225">
    <property type="entry name" value="TagF_sf"/>
</dbReference>
<gene>
    <name evidence="1" type="ORF">SSE37_03000</name>
</gene>
<evidence type="ECO:0000313" key="2">
    <source>
        <dbReference type="Proteomes" id="UP000005713"/>
    </source>
</evidence>
<dbReference type="Gene3D" id="3.40.1730.10">
    <property type="entry name" value="pa0076 domain"/>
    <property type="match status" value="1"/>
</dbReference>
<dbReference type="NCBIfam" id="TIGR03373">
    <property type="entry name" value="VI_minor_4"/>
    <property type="match status" value="1"/>
</dbReference>
<dbReference type="Pfam" id="PF09867">
    <property type="entry name" value="TagF_N"/>
    <property type="match status" value="1"/>
</dbReference>
<accession>A3KAN9</accession>
<organism evidence="1 2">
    <name type="scientific">Sagittula stellata (strain ATCC 700073 / DSM 11524 / E-37)</name>
    <dbReference type="NCBI Taxonomy" id="388399"/>
    <lineage>
        <taxon>Bacteria</taxon>
        <taxon>Pseudomonadati</taxon>
        <taxon>Pseudomonadota</taxon>
        <taxon>Alphaproteobacteria</taxon>
        <taxon>Rhodobacterales</taxon>
        <taxon>Roseobacteraceae</taxon>
        <taxon>Sagittula</taxon>
    </lineage>
</organism>
<proteinExistence type="predicted"/>
<dbReference type="Proteomes" id="UP000005713">
    <property type="component" value="Unassembled WGS sequence"/>
</dbReference>